<dbReference type="SUPFAM" id="SSF48452">
    <property type="entry name" value="TPR-like"/>
    <property type="match status" value="3"/>
</dbReference>
<keyword evidence="6" id="KW-1185">Reference proteome</keyword>
<evidence type="ECO:0000256" key="2">
    <source>
        <dbReference type="ARBA" id="ARBA00022840"/>
    </source>
</evidence>
<dbReference type="Pfam" id="PF03704">
    <property type="entry name" value="BTAD"/>
    <property type="match status" value="1"/>
</dbReference>
<dbReference type="Pfam" id="PF13181">
    <property type="entry name" value="TPR_8"/>
    <property type="match status" value="1"/>
</dbReference>
<feature type="repeat" description="TPR" evidence="3">
    <location>
        <begin position="871"/>
        <end position="904"/>
    </location>
</feature>
<evidence type="ECO:0000313" key="5">
    <source>
        <dbReference type="EMBL" id="PAB59317.1"/>
    </source>
</evidence>
<evidence type="ECO:0000256" key="1">
    <source>
        <dbReference type="ARBA" id="ARBA00022741"/>
    </source>
</evidence>
<reference evidence="5 6" key="1">
    <citation type="submission" date="2017-06" db="EMBL/GenBank/DDBJ databases">
        <title>Draft genome sequence of anaerobic fermentative bacterium Anaeromicrobium sediminis DY2726D isolated from West Pacific Ocean sediments.</title>
        <authorList>
            <person name="Zeng X."/>
        </authorList>
    </citation>
    <scope>NUCLEOTIDE SEQUENCE [LARGE SCALE GENOMIC DNA]</scope>
    <source>
        <strain evidence="5 6">DY2726D</strain>
    </source>
</reference>
<dbReference type="InterPro" id="IPR011990">
    <property type="entry name" value="TPR-like_helical_dom_sf"/>
</dbReference>
<dbReference type="InterPro" id="IPR005158">
    <property type="entry name" value="BTAD"/>
</dbReference>
<dbReference type="InterPro" id="IPR041664">
    <property type="entry name" value="AAA_16"/>
</dbReference>
<keyword evidence="1" id="KW-0547">Nucleotide-binding</keyword>
<keyword evidence="3" id="KW-0802">TPR repeat</keyword>
<dbReference type="PROSITE" id="PS50005">
    <property type="entry name" value="TPR"/>
    <property type="match status" value="1"/>
</dbReference>
<dbReference type="InterPro" id="IPR027417">
    <property type="entry name" value="P-loop_NTPase"/>
</dbReference>
<keyword evidence="2" id="KW-0067">ATP-binding</keyword>
<name>A0A267MIN7_9FIRM</name>
<dbReference type="Pfam" id="PF13191">
    <property type="entry name" value="AAA_16"/>
    <property type="match status" value="1"/>
</dbReference>
<evidence type="ECO:0000313" key="6">
    <source>
        <dbReference type="Proteomes" id="UP000216024"/>
    </source>
</evidence>
<dbReference type="EMBL" id="NIBG01000008">
    <property type="protein sequence ID" value="PAB59317.1"/>
    <property type="molecule type" value="Genomic_DNA"/>
</dbReference>
<accession>A0A267MIN7</accession>
<feature type="domain" description="Bacterial transcriptional activator" evidence="4">
    <location>
        <begin position="97"/>
        <end position="229"/>
    </location>
</feature>
<dbReference type="SUPFAM" id="SSF52540">
    <property type="entry name" value="P-loop containing nucleoside triphosphate hydrolases"/>
    <property type="match status" value="1"/>
</dbReference>
<sequence>MVKIVAKLFGTPEIFYEENRISFPFRKAEALFYYLLVKKRAKRNELVNLLWCEANESTGKKNLRNAVYTIRKLFKDDIIISPSRSILMLNEDIDWHIDVENFLKDNIENNIEYEGEFLQGFLIKDAENFQEWMIGKKEEYKDKLIDRLNKKIDMDFKNKLYEEAESNCKRLIKIDELDEKAYRFLMGVYDQVENYNKGIEVYNKLVNILDKELAITPDVKTTELFEELIQKKAMKNKEDTEKSRSFLFGREKELKKLKKNFNNFIRDKEYKNMVLTGEEGIGKTKLAEEFMDKCIKDDSYKFISRCYEVEKHYLLKPWSQIFNQLGNIIKEDNIKIPVLWENVISYIFPGISIKDNIKHVNLIENVDILKYQVAEEIIINILKTISRNKKIVLFFDDIQWIDKSSLSLIKNIMQKNSDIFFVFTYRSYNKQELELFLSKMIKNNILDEIPIKRFSREDVFKFSKVYLGKNIITKELNHILYKETEGNTFFLVEILNNIRENKSLTDISDKTKNILRHRLLSISEESRKILNIFSIFFDKITLRDIISLSGKKELELMDIIEELQEKNIIKERITGDEIEFVFTHKKIRDYVYNQMSLSRKKLLHNKVANYIEGQMAYEDDSYYGRLIYHFNKSGNKLKELEYIVKNFKTYLQLTQEVFPLVSPKLIGKYDSKEVNKGEVIKKLEEIKNIIKELKKSGKGETLRVIELHYLNMLGKYYIATGDYKRGINITEKIIHKALEIKEYLLALEGYQQLIYYCMNTSNINMMEEYINKAFEIISKENYMDKKGVFLRFKGYLNILKGEYESAEELLKSSINILTTLDENNKYILNIAAAYHYMGDAKRINNQNEDAIIFYKRAVILCESKNIIVGLPTVYTNIGQAYYNMKDYKKSKEYIKKALSIYSKLNYLWGRSIAHGYMALLLIEEENYNLASLHLKKSKEVAEKIKNPNAMKVYEEVKDKMANRNKK</sequence>
<dbReference type="InterPro" id="IPR036388">
    <property type="entry name" value="WH-like_DNA-bd_sf"/>
</dbReference>
<dbReference type="Gene3D" id="3.40.50.300">
    <property type="entry name" value="P-loop containing nucleotide triphosphate hydrolases"/>
    <property type="match status" value="1"/>
</dbReference>
<dbReference type="Gene3D" id="1.10.10.10">
    <property type="entry name" value="Winged helix-like DNA-binding domain superfamily/Winged helix DNA-binding domain"/>
    <property type="match status" value="1"/>
</dbReference>
<dbReference type="GO" id="GO:0005524">
    <property type="term" value="F:ATP binding"/>
    <property type="evidence" value="ECO:0007669"/>
    <property type="project" value="UniProtKB-KW"/>
</dbReference>
<dbReference type="SMART" id="SM01043">
    <property type="entry name" value="BTAD"/>
    <property type="match status" value="1"/>
</dbReference>
<protein>
    <recommendedName>
        <fullName evidence="4">Bacterial transcriptional activator domain-containing protein</fullName>
    </recommendedName>
</protein>
<dbReference type="Proteomes" id="UP000216024">
    <property type="component" value="Unassembled WGS sequence"/>
</dbReference>
<proteinExistence type="predicted"/>
<dbReference type="PANTHER" id="PTHR16305:SF28">
    <property type="entry name" value="GUANYLATE CYCLASE DOMAIN-CONTAINING PROTEIN"/>
    <property type="match status" value="1"/>
</dbReference>
<dbReference type="InterPro" id="IPR019734">
    <property type="entry name" value="TPR_rpt"/>
</dbReference>
<gene>
    <name evidence="5" type="ORF">CCE28_10665</name>
</gene>
<dbReference type="OrthoDB" id="190810at2"/>
<evidence type="ECO:0000256" key="3">
    <source>
        <dbReference type="PROSITE-ProRule" id="PRU00339"/>
    </source>
</evidence>
<dbReference type="GO" id="GO:0005737">
    <property type="term" value="C:cytoplasm"/>
    <property type="evidence" value="ECO:0007669"/>
    <property type="project" value="TreeGrafter"/>
</dbReference>
<dbReference type="Gene3D" id="1.25.40.10">
    <property type="entry name" value="Tetratricopeptide repeat domain"/>
    <property type="match status" value="2"/>
</dbReference>
<dbReference type="GO" id="GO:0004016">
    <property type="term" value="F:adenylate cyclase activity"/>
    <property type="evidence" value="ECO:0007669"/>
    <property type="project" value="TreeGrafter"/>
</dbReference>
<organism evidence="5 6">
    <name type="scientific">Anaeromicrobium sediminis</name>
    <dbReference type="NCBI Taxonomy" id="1478221"/>
    <lineage>
        <taxon>Bacteria</taxon>
        <taxon>Bacillati</taxon>
        <taxon>Bacillota</taxon>
        <taxon>Clostridia</taxon>
        <taxon>Peptostreptococcales</taxon>
        <taxon>Thermotaleaceae</taxon>
        <taxon>Anaeromicrobium</taxon>
    </lineage>
</organism>
<dbReference type="SMART" id="SM00028">
    <property type="entry name" value="TPR"/>
    <property type="match status" value="6"/>
</dbReference>
<dbReference type="PANTHER" id="PTHR16305">
    <property type="entry name" value="TESTICULAR SOLUBLE ADENYLYL CYCLASE"/>
    <property type="match status" value="1"/>
</dbReference>
<comment type="caution">
    <text evidence="5">The sequence shown here is derived from an EMBL/GenBank/DDBJ whole genome shotgun (WGS) entry which is preliminary data.</text>
</comment>
<dbReference type="AlphaFoldDB" id="A0A267MIN7"/>
<evidence type="ECO:0000259" key="4">
    <source>
        <dbReference type="SMART" id="SM01043"/>
    </source>
</evidence>
<dbReference type="RefSeq" id="WP_095133697.1">
    <property type="nucleotide sequence ID" value="NZ_NIBG01000008.1"/>
</dbReference>